<reference evidence="2" key="1">
    <citation type="submission" date="2018-05" db="EMBL/GenBank/DDBJ databases">
        <title>Draft genome of Mucuna pruriens seed.</title>
        <authorList>
            <person name="Nnadi N.E."/>
            <person name="Vos R."/>
            <person name="Hasami M.H."/>
            <person name="Devisetty U.K."/>
            <person name="Aguiy J.C."/>
        </authorList>
    </citation>
    <scope>NUCLEOTIDE SEQUENCE [LARGE SCALE GENOMIC DNA]</scope>
    <source>
        <strain evidence="2">JCA_2017</strain>
    </source>
</reference>
<evidence type="ECO:0000313" key="2">
    <source>
        <dbReference type="EMBL" id="RDY14434.1"/>
    </source>
</evidence>
<evidence type="ECO:0008006" key="4">
    <source>
        <dbReference type="Google" id="ProtNLM"/>
    </source>
</evidence>
<gene>
    <name evidence="2" type="ORF">CR513_00508</name>
</gene>
<dbReference type="PANTHER" id="PTHR34072:SF52">
    <property type="entry name" value="RIBONUCLEASE H"/>
    <property type="match status" value="1"/>
</dbReference>
<proteinExistence type="predicted"/>
<dbReference type="OrthoDB" id="1747635at2759"/>
<accession>A0A371IHI5</accession>
<evidence type="ECO:0000256" key="1">
    <source>
        <dbReference type="SAM" id="MobiDB-lite"/>
    </source>
</evidence>
<protein>
    <recommendedName>
        <fullName evidence="4">Reverse transcriptase/retrotransposon-derived protein RNase H-like domain-containing protein</fullName>
    </recommendedName>
</protein>
<name>A0A371IHI5_MUCPR</name>
<organism evidence="2 3">
    <name type="scientific">Mucuna pruriens</name>
    <name type="common">Velvet bean</name>
    <name type="synonym">Dolichos pruriens</name>
    <dbReference type="NCBI Taxonomy" id="157652"/>
    <lineage>
        <taxon>Eukaryota</taxon>
        <taxon>Viridiplantae</taxon>
        <taxon>Streptophyta</taxon>
        <taxon>Embryophyta</taxon>
        <taxon>Tracheophyta</taxon>
        <taxon>Spermatophyta</taxon>
        <taxon>Magnoliopsida</taxon>
        <taxon>eudicotyledons</taxon>
        <taxon>Gunneridae</taxon>
        <taxon>Pentapetalae</taxon>
        <taxon>rosids</taxon>
        <taxon>fabids</taxon>
        <taxon>Fabales</taxon>
        <taxon>Fabaceae</taxon>
        <taxon>Papilionoideae</taxon>
        <taxon>50 kb inversion clade</taxon>
        <taxon>NPAAA clade</taxon>
        <taxon>indigoferoid/millettioid clade</taxon>
        <taxon>Phaseoleae</taxon>
        <taxon>Mucuna</taxon>
    </lineage>
</organism>
<evidence type="ECO:0000313" key="3">
    <source>
        <dbReference type="Proteomes" id="UP000257109"/>
    </source>
</evidence>
<feature type="region of interest" description="Disordered" evidence="1">
    <location>
        <begin position="65"/>
        <end position="90"/>
    </location>
</feature>
<comment type="caution">
    <text evidence="2">The sequence shown here is derived from an EMBL/GenBank/DDBJ whole genome shotgun (WGS) entry which is preliminary data.</text>
</comment>
<feature type="compositionally biased region" description="Basic and acidic residues" evidence="1">
    <location>
        <begin position="65"/>
        <end position="77"/>
    </location>
</feature>
<feature type="non-terminal residue" evidence="2">
    <location>
        <position position="1"/>
    </location>
</feature>
<dbReference type="Proteomes" id="UP000257109">
    <property type="component" value="Unassembled WGS sequence"/>
</dbReference>
<dbReference type="AlphaFoldDB" id="A0A371IHI5"/>
<keyword evidence="3" id="KW-1185">Reference proteome</keyword>
<sequence>MCDASNSALGVVLGQRVGKQPHFSLKKPYAKPRLVLWMLFLQEFNLEIKEKKGVENDVADHLSQLKREVDPQPIRDESPDDNSQVHLGSRDPVCPPLLSFSIWRKPYGLS</sequence>
<dbReference type="PANTHER" id="PTHR34072">
    <property type="entry name" value="ENZYMATIC POLYPROTEIN-RELATED"/>
    <property type="match status" value="1"/>
</dbReference>
<dbReference type="EMBL" id="QJKJ01000075">
    <property type="protein sequence ID" value="RDY14434.1"/>
    <property type="molecule type" value="Genomic_DNA"/>
</dbReference>